<dbReference type="AlphaFoldDB" id="A0A9P9JMR4"/>
<keyword evidence="2" id="KW-1185">Reference proteome</keyword>
<accession>A0A9P9JMR4</accession>
<evidence type="ECO:0008006" key="3">
    <source>
        <dbReference type="Google" id="ProtNLM"/>
    </source>
</evidence>
<name>A0A9P9JMR4_9HYPO</name>
<reference evidence="1" key="1">
    <citation type="journal article" date="2021" name="Nat. Commun.">
        <title>Genetic determinants of endophytism in the Arabidopsis root mycobiome.</title>
        <authorList>
            <person name="Mesny F."/>
            <person name="Miyauchi S."/>
            <person name="Thiergart T."/>
            <person name="Pickel B."/>
            <person name="Atanasova L."/>
            <person name="Karlsson M."/>
            <person name="Huettel B."/>
            <person name="Barry K.W."/>
            <person name="Haridas S."/>
            <person name="Chen C."/>
            <person name="Bauer D."/>
            <person name="Andreopoulos W."/>
            <person name="Pangilinan J."/>
            <person name="LaButti K."/>
            <person name="Riley R."/>
            <person name="Lipzen A."/>
            <person name="Clum A."/>
            <person name="Drula E."/>
            <person name="Henrissat B."/>
            <person name="Kohler A."/>
            <person name="Grigoriev I.V."/>
            <person name="Martin F.M."/>
            <person name="Hacquard S."/>
        </authorList>
    </citation>
    <scope>NUCLEOTIDE SEQUENCE</scope>
    <source>
        <strain evidence="1">MPI-CAGE-AT-0147</strain>
    </source>
</reference>
<dbReference type="Proteomes" id="UP000738349">
    <property type="component" value="Unassembled WGS sequence"/>
</dbReference>
<evidence type="ECO:0000313" key="2">
    <source>
        <dbReference type="Proteomes" id="UP000738349"/>
    </source>
</evidence>
<dbReference type="Gene3D" id="3.80.10.10">
    <property type="entry name" value="Ribonuclease Inhibitor"/>
    <property type="match status" value="1"/>
</dbReference>
<evidence type="ECO:0000313" key="1">
    <source>
        <dbReference type="EMBL" id="KAH7175945.1"/>
    </source>
</evidence>
<proteinExistence type="predicted"/>
<gene>
    <name evidence="1" type="ORF">EDB81DRAFT_29399</name>
</gene>
<dbReference type="SUPFAM" id="SSF52047">
    <property type="entry name" value="RNI-like"/>
    <property type="match status" value="1"/>
</dbReference>
<comment type="caution">
    <text evidence="1">The sequence shown here is derived from an EMBL/GenBank/DDBJ whole genome shotgun (WGS) entry which is preliminary data.</text>
</comment>
<protein>
    <recommendedName>
        <fullName evidence="3">F-box domain-containing protein</fullName>
    </recommendedName>
</protein>
<sequence>MNNITNHPGGNVDVPTENLQDLSLVNSPRTLDNLPIEMLIRITENLCAHCVDSCVEANMESVETDMESVITHSEARERRQALKGLCLVARKYSAVAQPILHHYYCANIAYSSDANVDRLALLLRTITNRADLANSVQVLLLDPIHERAGSQDSVIQSSQTTAEILDEASRQVKLAPSLERPVALLKTLIVAATSKSLQYLSDAIREGLVPMSLPESITCLPRLQVFNLRIIPSRDRPTYPLLKSFRNLEVLKVSRHFPLDHAEWPAELVTGQARIANLRKLIAESLDLDGLHTVLRSCPQLRDLEIFLVTGEQVRTHRNWARDLTRLYPLLRSLQRLVLSPRSLIGFQFSTPIPQQEGGENEILEQNGPNFTLAGLCKLEVLELSLDLLLWLGTRNLSISVPVLFPPSLRILHLCTSQKWNRISTHLQDFAAAKVAGDLPELVVICVEYTGDSNADFPEALPPEITEQMELAGVKCSLIYNACMDADKLPSIPDTLFIWRLETRFLL</sequence>
<dbReference type="InterPro" id="IPR032675">
    <property type="entry name" value="LRR_dom_sf"/>
</dbReference>
<dbReference type="OrthoDB" id="2520703at2759"/>
<dbReference type="EMBL" id="JAGMUV010000001">
    <property type="protein sequence ID" value="KAH7175945.1"/>
    <property type="molecule type" value="Genomic_DNA"/>
</dbReference>
<organism evidence="1 2">
    <name type="scientific">Dactylonectria macrodidyma</name>
    <dbReference type="NCBI Taxonomy" id="307937"/>
    <lineage>
        <taxon>Eukaryota</taxon>
        <taxon>Fungi</taxon>
        <taxon>Dikarya</taxon>
        <taxon>Ascomycota</taxon>
        <taxon>Pezizomycotina</taxon>
        <taxon>Sordariomycetes</taxon>
        <taxon>Hypocreomycetidae</taxon>
        <taxon>Hypocreales</taxon>
        <taxon>Nectriaceae</taxon>
        <taxon>Dactylonectria</taxon>
    </lineage>
</organism>